<proteinExistence type="inferred from homology"/>
<evidence type="ECO:0000256" key="7">
    <source>
        <dbReference type="ARBA" id="ARBA00022801"/>
    </source>
</evidence>
<evidence type="ECO:0000256" key="1">
    <source>
        <dbReference type="ARBA" id="ARBA00004651"/>
    </source>
</evidence>
<dbReference type="KEGG" id="sgbi:P3F81_00045"/>
<keyword evidence="10 12" id="KW-0482">Metalloprotease</keyword>
<feature type="binding site" evidence="12">
    <location>
        <position position="204"/>
    </location>
    <ligand>
        <name>Zn(2+)</name>
        <dbReference type="ChEBI" id="CHEBI:29105"/>
        <note>catalytic</note>
    </ligand>
</feature>
<keyword evidence="9 12" id="KW-1133">Transmembrane helix</keyword>
<organism evidence="14 15">
    <name type="scientific">Selenobaculum gibii</name>
    <dbReference type="NCBI Taxonomy" id="3054208"/>
    <lineage>
        <taxon>Bacteria</taxon>
        <taxon>Bacillati</taxon>
        <taxon>Bacillota</taxon>
        <taxon>Negativicutes</taxon>
        <taxon>Selenomonadales</taxon>
        <taxon>Selenomonadaceae</taxon>
        <taxon>Selenobaculum</taxon>
    </lineage>
</organism>
<feature type="active site" evidence="12">
    <location>
        <position position="131"/>
    </location>
</feature>
<evidence type="ECO:0000313" key="15">
    <source>
        <dbReference type="Proteomes" id="UP001243623"/>
    </source>
</evidence>
<name>A0A9Y2ETY9_9FIRM</name>
<feature type="binding site" evidence="12">
    <location>
        <position position="134"/>
    </location>
    <ligand>
        <name>Zn(2+)</name>
        <dbReference type="ChEBI" id="CHEBI:29105"/>
        <note>catalytic</note>
    </ligand>
</feature>
<feature type="transmembrane region" description="Helical" evidence="12">
    <location>
        <begin position="30"/>
        <end position="47"/>
    </location>
</feature>
<evidence type="ECO:0000313" key="14">
    <source>
        <dbReference type="EMBL" id="WIW70760.1"/>
    </source>
</evidence>
<gene>
    <name evidence="12 14" type="primary">htpX</name>
    <name evidence="14" type="ORF">P3F81_00045</name>
</gene>
<dbReference type="Pfam" id="PF01435">
    <property type="entry name" value="Peptidase_M48"/>
    <property type="match status" value="1"/>
</dbReference>
<sequence>MNTLKTTVLMAALMGVLVAVGGAVGGQSGASIMLIISLVMNLGSFWFSDKIVLKMYDARPVDEANAPDLYQMVRKLSRNANIPMPRVYVINSNVPNAFATGRNPENGVVAVTTGIMQALKYEELEGVVAHELAHIKNRDTLISTVVASIAGVISWIGTMAQWAAIFGGRSDDEEGGGIGGLIFTIIIAPLAATIIQMGISRSREYQADESGGNICGNPLALASALTKIEHYAKFGTMEQATPATSHMFIINPLSGAGKSIMNLFSTHPATADRIAKLQAQARR</sequence>
<dbReference type="HAMAP" id="MF_00188">
    <property type="entry name" value="Pept_M48_protease_HtpX"/>
    <property type="match status" value="1"/>
</dbReference>
<reference evidence="14" key="1">
    <citation type="submission" date="2023-03" db="EMBL/GenBank/DDBJ databases">
        <title>Selenobaculum gbiensis gen. nov. sp. nov., a new bacterium isolated from the gut microbiota of IBD patient.</title>
        <authorList>
            <person name="Yeo S."/>
            <person name="Park H."/>
            <person name="Huh C.S."/>
        </authorList>
    </citation>
    <scope>NUCLEOTIDE SEQUENCE</scope>
    <source>
        <strain evidence="14">ICN-92133</strain>
    </source>
</reference>
<feature type="binding site" evidence="12">
    <location>
        <position position="130"/>
    </location>
    <ligand>
        <name>Zn(2+)</name>
        <dbReference type="ChEBI" id="CHEBI:29105"/>
        <note>catalytic</note>
    </ligand>
</feature>
<evidence type="ECO:0000256" key="2">
    <source>
        <dbReference type="ARBA" id="ARBA00009779"/>
    </source>
</evidence>
<keyword evidence="3 12" id="KW-1003">Cell membrane</keyword>
<keyword evidence="4 12" id="KW-0645">Protease</keyword>
<dbReference type="EMBL" id="CP120678">
    <property type="protein sequence ID" value="WIW70760.1"/>
    <property type="molecule type" value="Genomic_DNA"/>
</dbReference>
<keyword evidence="8 12" id="KW-0862">Zinc</keyword>
<dbReference type="GO" id="GO:0008270">
    <property type="term" value="F:zinc ion binding"/>
    <property type="evidence" value="ECO:0007669"/>
    <property type="project" value="UniProtKB-UniRule"/>
</dbReference>
<evidence type="ECO:0000256" key="9">
    <source>
        <dbReference type="ARBA" id="ARBA00022989"/>
    </source>
</evidence>
<keyword evidence="7 12" id="KW-0378">Hydrolase</keyword>
<evidence type="ECO:0000256" key="4">
    <source>
        <dbReference type="ARBA" id="ARBA00022670"/>
    </source>
</evidence>
<dbReference type="InterPro" id="IPR022919">
    <property type="entry name" value="Pept_M48_protease_HtpX"/>
</dbReference>
<dbReference type="CDD" id="cd07336">
    <property type="entry name" value="M48B_HtpX_like"/>
    <property type="match status" value="1"/>
</dbReference>
<comment type="similarity">
    <text evidence="2 12">Belongs to the peptidase M48B family.</text>
</comment>
<keyword evidence="6 12" id="KW-0479">Metal-binding</keyword>
<evidence type="ECO:0000256" key="5">
    <source>
        <dbReference type="ARBA" id="ARBA00022692"/>
    </source>
</evidence>
<evidence type="ECO:0000256" key="8">
    <source>
        <dbReference type="ARBA" id="ARBA00022833"/>
    </source>
</evidence>
<dbReference type="AlphaFoldDB" id="A0A9Y2ETY9"/>
<evidence type="ECO:0000256" key="11">
    <source>
        <dbReference type="ARBA" id="ARBA00023136"/>
    </source>
</evidence>
<evidence type="ECO:0000256" key="12">
    <source>
        <dbReference type="HAMAP-Rule" id="MF_00188"/>
    </source>
</evidence>
<dbReference type="InterPro" id="IPR001915">
    <property type="entry name" value="Peptidase_M48"/>
</dbReference>
<evidence type="ECO:0000256" key="6">
    <source>
        <dbReference type="ARBA" id="ARBA00022723"/>
    </source>
</evidence>
<evidence type="ECO:0000256" key="3">
    <source>
        <dbReference type="ARBA" id="ARBA00022475"/>
    </source>
</evidence>
<evidence type="ECO:0000256" key="10">
    <source>
        <dbReference type="ARBA" id="ARBA00023049"/>
    </source>
</evidence>
<dbReference type="GO" id="GO:0005886">
    <property type="term" value="C:plasma membrane"/>
    <property type="evidence" value="ECO:0007669"/>
    <property type="project" value="UniProtKB-SubCell"/>
</dbReference>
<dbReference type="NCBIfam" id="NF002826">
    <property type="entry name" value="PRK03001.1"/>
    <property type="match status" value="1"/>
</dbReference>
<keyword evidence="5 12" id="KW-0812">Transmembrane</keyword>
<comment type="cofactor">
    <cofactor evidence="12">
        <name>Zn(2+)</name>
        <dbReference type="ChEBI" id="CHEBI:29105"/>
    </cofactor>
    <text evidence="12">Binds 1 zinc ion per subunit.</text>
</comment>
<feature type="domain" description="Peptidase M48" evidence="13">
    <location>
        <begin position="64"/>
        <end position="279"/>
    </location>
</feature>
<keyword evidence="11 12" id="KW-0472">Membrane</keyword>
<dbReference type="Gene3D" id="3.30.2010.10">
    <property type="entry name" value="Metalloproteases ('zincins'), catalytic domain"/>
    <property type="match status" value="1"/>
</dbReference>
<keyword evidence="15" id="KW-1185">Reference proteome</keyword>
<dbReference type="Proteomes" id="UP001243623">
    <property type="component" value="Chromosome"/>
</dbReference>
<dbReference type="InterPro" id="IPR050083">
    <property type="entry name" value="HtpX_protease"/>
</dbReference>
<feature type="transmembrane region" description="Helical" evidence="12">
    <location>
        <begin position="177"/>
        <end position="195"/>
    </location>
</feature>
<dbReference type="EC" id="3.4.24.-" evidence="12"/>
<dbReference type="GO" id="GO:0006508">
    <property type="term" value="P:proteolysis"/>
    <property type="evidence" value="ECO:0007669"/>
    <property type="project" value="UniProtKB-KW"/>
</dbReference>
<comment type="subcellular location">
    <subcellularLocation>
        <location evidence="1 12">Cell membrane</location>
        <topology evidence="1 12">Multi-pass membrane protein</topology>
    </subcellularLocation>
</comment>
<protein>
    <recommendedName>
        <fullName evidence="12">Protease HtpX homolog</fullName>
        <ecNumber evidence="12">3.4.24.-</ecNumber>
    </recommendedName>
</protein>
<dbReference type="PANTHER" id="PTHR43221">
    <property type="entry name" value="PROTEASE HTPX"/>
    <property type="match status" value="1"/>
</dbReference>
<dbReference type="GO" id="GO:0004222">
    <property type="term" value="F:metalloendopeptidase activity"/>
    <property type="evidence" value="ECO:0007669"/>
    <property type="project" value="UniProtKB-UniRule"/>
</dbReference>
<feature type="transmembrane region" description="Helical" evidence="12">
    <location>
        <begin position="7"/>
        <end position="24"/>
    </location>
</feature>
<dbReference type="RefSeq" id="WP_147669363.1">
    <property type="nucleotide sequence ID" value="NZ_CP120678.1"/>
</dbReference>
<accession>A0A9Y2ETY9</accession>
<dbReference type="PANTHER" id="PTHR43221:SF1">
    <property type="entry name" value="PROTEASE HTPX"/>
    <property type="match status" value="1"/>
</dbReference>
<evidence type="ECO:0000259" key="13">
    <source>
        <dbReference type="Pfam" id="PF01435"/>
    </source>
</evidence>
<feature type="transmembrane region" description="Helical" evidence="12">
    <location>
        <begin position="141"/>
        <end position="165"/>
    </location>
</feature>